<evidence type="ECO:0000259" key="1">
    <source>
        <dbReference type="PROSITE" id="PS51186"/>
    </source>
</evidence>
<dbReference type="RefSeq" id="WP_175478306.1">
    <property type="nucleotide sequence ID" value="NZ_FMXQ01000002.1"/>
</dbReference>
<dbReference type="AlphaFoldDB" id="A0A1G6B3V0"/>
<dbReference type="InterPro" id="IPR000182">
    <property type="entry name" value="GNAT_dom"/>
</dbReference>
<accession>A0A1G6B3V0</accession>
<sequence>MSADDQTAPSGLVIREANDNDDDDVLAIERRAFGRDDEAELVRDLLRDPSAAPRLSLLAFERTRPVGHLLLTAVTLDGAEQPVAAALLAPLAVVPEAQNRGCGSRLVADGLARLESRGVGLVFVLGHPTYYPRFGFTPAEPLGFAPPYPIPAKDTDAWMVRSLRDGQPPAASSVRVAVAEALAKPEYWRE</sequence>
<protein>
    <submittedName>
        <fullName evidence="2">Putative acetyltransferase</fullName>
    </submittedName>
</protein>
<evidence type="ECO:0000313" key="3">
    <source>
        <dbReference type="Proteomes" id="UP000199071"/>
    </source>
</evidence>
<dbReference type="Pfam" id="PF13527">
    <property type="entry name" value="Acetyltransf_9"/>
    <property type="match status" value="1"/>
</dbReference>
<keyword evidence="3" id="KW-1185">Reference proteome</keyword>
<feature type="domain" description="N-acetyltransferase" evidence="1">
    <location>
        <begin position="12"/>
        <end position="164"/>
    </location>
</feature>
<reference evidence="2 3" key="1">
    <citation type="submission" date="2016-10" db="EMBL/GenBank/DDBJ databases">
        <authorList>
            <person name="de Groot N.N."/>
        </authorList>
    </citation>
    <scope>NUCLEOTIDE SEQUENCE [LARGE SCALE GENOMIC DNA]</scope>
    <source>
        <strain evidence="2 3">ATCC 35022</strain>
    </source>
</reference>
<gene>
    <name evidence="2" type="ORF">SAMN02982931_01190</name>
</gene>
<proteinExistence type="predicted"/>
<dbReference type="InterPro" id="IPR016181">
    <property type="entry name" value="Acyl_CoA_acyltransferase"/>
</dbReference>
<dbReference type="GO" id="GO:0016747">
    <property type="term" value="F:acyltransferase activity, transferring groups other than amino-acyl groups"/>
    <property type="evidence" value="ECO:0007669"/>
    <property type="project" value="InterPro"/>
</dbReference>
<dbReference type="PROSITE" id="PS51186">
    <property type="entry name" value="GNAT"/>
    <property type="match status" value="1"/>
</dbReference>
<organism evidence="2 3">
    <name type="scientific">Bauldia litoralis</name>
    <dbReference type="NCBI Taxonomy" id="665467"/>
    <lineage>
        <taxon>Bacteria</taxon>
        <taxon>Pseudomonadati</taxon>
        <taxon>Pseudomonadota</taxon>
        <taxon>Alphaproteobacteria</taxon>
        <taxon>Hyphomicrobiales</taxon>
        <taxon>Kaistiaceae</taxon>
        <taxon>Bauldia</taxon>
    </lineage>
</organism>
<dbReference type="EMBL" id="FMXQ01000002">
    <property type="protein sequence ID" value="SDB15275.1"/>
    <property type="molecule type" value="Genomic_DNA"/>
</dbReference>
<dbReference type="STRING" id="665467.SAMN02982931_01190"/>
<dbReference type="Proteomes" id="UP000199071">
    <property type="component" value="Unassembled WGS sequence"/>
</dbReference>
<keyword evidence="2" id="KW-0808">Transferase</keyword>
<dbReference type="Gene3D" id="3.40.630.30">
    <property type="match status" value="1"/>
</dbReference>
<name>A0A1G6B3V0_9HYPH</name>
<evidence type="ECO:0000313" key="2">
    <source>
        <dbReference type="EMBL" id="SDB15275.1"/>
    </source>
</evidence>
<dbReference type="SUPFAM" id="SSF55729">
    <property type="entry name" value="Acyl-CoA N-acyltransferases (Nat)"/>
    <property type="match status" value="1"/>
</dbReference>